<dbReference type="PANTHER" id="PTHR43162:SF1">
    <property type="entry name" value="PRESTALK A DIFFERENTIATION PROTEIN A"/>
    <property type="match status" value="1"/>
</dbReference>
<dbReference type="EMBL" id="JBHRXJ010000003">
    <property type="protein sequence ID" value="MFC3527678.1"/>
    <property type="molecule type" value="Genomic_DNA"/>
</dbReference>
<dbReference type="RefSeq" id="WP_377743204.1">
    <property type="nucleotide sequence ID" value="NZ_JBHRXJ010000003.1"/>
</dbReference>
<keyword evidence="3" id="KW-1185">Reference proteome</keyword>
<dbReference type="Pfam" id="PF05368">
    <property type="entry name" value="NmrA"/>
    <property type="match status" value="1"/>
</dbReference>
<accession>A0ABV7R0P7</accession>
<protein>
    <submittedName>
        <fullName evidence="2">NmrA family NAD(P)-binding protein</fullName>
    </submittedName>
</protein>
<dbReference type="InterPro" id="IPR036291">
    <property type="entry name" value="NAD(P)-bd_dom_sf"/>
</dbReference>
<evidence type="ECO:0000313" key="3">
    <source>
        <dbReference type="Proteomes" id="UP001595721"/>
    </source>
</evidence>
<dbReference type="InterPro" id="IPR008030">
    <property type="entry name" value="NmrA-like"/>
</dbReference>
<dbReference type="Proteomes" id="UP001595721">
    <property type="component" value="Unassembled WGS sequence"/>
</dbReference>
<proteinExistence type="predicted"/>
<feature type="domain" description="NmrA-like" evidence="1">
    <location>
        <begin position="2"/>
        <end position="233"/>
    </location>
</feature>
<evidence type="ECO:0000313" key="2">
    <source>
        <dbReference type="EMBL" id="MFC3527678.1"/>
    </source>
</evidence>
<gene>
    <name evidence="2" type="ORF">ACFOMH_05780</name>
</gene>
<dbReference type="Gene3D" id="3.40.50.720">
    <property type="entry name" value="NAD(P)-binding Rossmann-like Domain"/>
    <property type="match status" value="1"/>
</dbReference>
<organism evidence="2 3">
    <name type="scientific">Paracoccus mangrovi</name>
    <dbReference type="NCBI Taxonomy" id="1715645"/>
    <lineage>
        <taxon>Bacteria</taxon>
        <taxon>Pseudomonadati</taxon>
        <taxon>Pseudomonadota</taxon>
        <taxon>Alphaproteobacteria</taxon>
        <taxon>Rhodobacterales</taxon>
        <taxon>Paracoccaceae</taxon>
        <taxon>Paracoccus</taxon>
    </lineage>
</organism>
<dbReference type="SUPFAM" id="SSF51735">
    <property type="entry name" value="NAD(P)-binding Rossmann-fold domains"/>
    <property type="match status" value="1"/>
</dbReference>
<sequence>MTITIMGASGRVGGTVLETVAQAGRQVRALCRNPPADAARDGVEWRAVDALDSAALTAAFAGSTAVFVMNPVAPDAENVDEQAGQLSASVAGALRAAEVPYAVALSSQGAHLPIGTGIVGTLHGFETALRSAMIKMAILRPAYFMESWVPMAMIAAESGQMPALLAPLDRAVETVSARDVGAAAGRLLLSPQPGIYEITGPQRYSESDAAGILSRHLGRQITAKPLPGEDVAEFHRQAGFGASFSAGIAAMYAALNGDGIPFAGQGTQRLRGERRLETVLTDAT</sequence>
<name>A0ABV7R0P7_9RHOB</name>
<evidence type="ECO:0000259" key="1">
    <source>
        <dbReference type="Pfam" id="PF05368"/>
    </source>
</evidence>
<dbReference type="Gene3D" id="3.90.25.10">
    <property type="entry name" value="UDP-galactose 4-epimerase, domain 1"/>
    <property type="match status" value="1"/>
</dbReference>
<reference evidence="3" key="1">
    <citation type="journal article" date="2019" name="Int. J. Syst. Evol. Microbiol.">
        <title>The Global Catalogue of Microorganisms (GCM) 10K type strain sequencing project: providing services to taxonomists for standard genome sequencing and annotation.</title>
        <authorList>
            <consortium name="The Broad Institute Genomics Platform"/>
            <consortium name="The Broad Institute Genome Sequencing Center for Infectious Disease"/>
            <person name="Wu L."/>
            <person name="Ma J."/>
        </authorList>
    </citation>
    <scope>NUCLEOTIDE SEQUENCE [LARGE SCALE GENOMIC DNA]</scope>
    <source>
        <strain evidence="3">KCTC 42899</strain>
    </source>
</reference>
<comment type="caution">
    <text evidence="2">The sequence shown here is derived from an EMBL/GenBank/DDBJ whole genome shotgun (WGS) entry which is preliminary data.</text>
</comment>
<dbReference type="PANTHER" id="PTHR43162">
    <property type="match status" value="1"/>
</dbReference>
<dbReference type="InterPro" id="IPR051604">
    <property type="entry name" value="Ergot_Alk_Oxidoreductase"/>
</dbReference>